<dbReference type="AlphaFoldDB" id="D5C3R2"/>
<organism evidence="14 15">
    <name type="scientific">Nitrosococcus halophilus (strain Nc4)</name>
    <dbReference type="NCBI Taxonomy" id="472759"/>
    <lineage>
        <taxon>Bacteria</taxon>
        <taxon>Pseudomonadati</taxon>
        <taxon>Pseudomonadota</taxon>
        <taxon>Gammaproteobacteria</taxon>
        <taxon>Chromatiales</taxon>
        <taxon>Chromatiaceae</taxon>
        <taxon>Nitrosococcus</taxon>
    </lineage>
</organism>
<gene>
    <name evidence="13" type="primary">queA</name>
    <name evidence="14" type="ordered locus">Nhal_1926</name>
</gene>
<dbReference type="GO" id="GO:0051075">
    <property type="term" value="F:S-adenosylmethionine:tRNA ribosyltransferase-isomerase activity"/>
    <property type="evidence" value="ECO:0007669"/>
    <property type="project" value="UniProtKB-EC"/>
</dbReference>
<dbReference type="UniPathway" id="UPA00392"/>
<evidence type="ECO:0000256" key="5">
    <source>
        <dbReference type="ARBA" id="ARBA00022679"/>
    </source>
</evidence>
<dbReference type="eggNOG" id="COG0809">
    <property type="taxonomic scope" value="Bacteria"/>
</dbReference>
<evidence type="ECO:0000256" key="8">
    <source>
        <dbReference type="ARBA" id="ARBA00052751"/>
    </source>
</evidence>
<protein>
    <recommendedName>
        <fullName evidence="11 13">S-adenosylmethionine:tRNA ribosyltransferase-isomerase</fullName>
        <ecNumber evidence="10 13">2.4.99.17</ecNumber>
    </recommendedName>
    <alternativeName>
        <fullName evidence="12 13">Queuosine biosynthesis protein QueA</fullName>
    </alternativeName>
</protein>
<dbReference type="EMBL" id="CP001798">
    <property type="protein sequence ID" value="ADE15034.1"/>
    <property type="molecule type" value="Genomic_DNA"/>
</dbReference>
<reference evidence="15" key="1">
    <citation type="submission" date="2010-04" db="EMBL/GenBank/DDBJ databases">
        <title>Complete genome sequence of Nitrosococcus halophilus Nc4, a salt-adapted, aerobic obligate ammonia-oxidizing sulfur purple bacterium.</title>
        <authorList>
            <consortium name="US DOE Joint Genome Institute"/>
            <person name="Campbell M.A."/>
            <person name="Malfatti S.A."/>
            <person name="Chain P.S.G."/>
            <person name="Heidelberg J.F."/>
            <person name="Ward B.B."/>
            <person name="Klotz M.G."/>
        </authorList>
    </citation>
    <scope>NUCLEOTIDE SEQUENCE [LARGE SCALE GENOMIC DNA]</scope>
    <source>
        <strain evidence="15">Nc4</strain>
    </source>
</reference>
<dbReference type="InterPro" id="IPR036100">
    <property type="entry name" value="QueA_sf"/>
</dbReference>
<keyword evidence="4 13" id="KW-0963">Cytoplasm</keyword>
<dbReference type="GO" id="GO:0005737">
    <property type="term" value="C:cytoplasm"/>
    <property type="evidence" value="ECO:0007669"/>
    <property type="project" value="UniProtKB-SubCell"/>
</dbReference>
<dbReference type="Gene3D" id="3.40.1780.10">
    <property type="entry name" value="QueA-like"/>
    <property type="match status" value="1"/>
</dbReference>
<evidence type="ECO:0000256" key="9">
    <source>
        <dbReference type="ARBA" id="ARBA00061210"/>
    </source>
</evidence>
<keyword evidence="7 13" id="KW-0671">Queuosine biosynthesis</keyword>
<dbReference type="HAMAP" id="MF_00113">
    <property type="entry name" value="QueA"/>
    <property type="match status" value="1"/>
</dbReference>
<dbReference type="EC" id="2.4.99.17" evidence="10 13"/>
<evidence type="ECO:0000256" key="3">
    <source>
        <dbReference type="ARBA" id="ARBA00011245"/>
    </source>
</evidence>
<evidence type="ECO:0000313" key="15">
    <source>
        <dbReference type="Proteomes" id="UP000001844"/>
    </source>
</evidence>
<evidence type="ECO:0000256" key="1">
    <source>
        <dbReference type="ARBA" id="ARBA00004496"/>
    </source>
</evidence>
<dbReference type="PANTHER" id="PTHR30307:SF0">
    <property type="entry name" value="S-ADENOSYLMETHIONINE:TRNA RIBOSYLTRANSFERASE-ISOMERASE"/>
    <property type="match status" value="1"/>
</dbReference>
<keyword evidence="6 13" id="KW-0949">S-adenosyl-L-methionine</keyword>
<keyword evidence="5 13" id="KW-0808">Transferase</keyword>
<comment type="catalytic activity">
    <reaction evidence="8 13">
        <text>7-aminomethyl-7-carbaguanosine(34) in tRNA + S-adenosyl-L-methionine = epoxyqueuosine(34) in tRNA + adenine + L-methionine + 2 H(+)</text>
        <dbReference type="Rhea" id="RHEA:32155"/>
        <dbReference type="Rhea" id="RHEA-COMP:10342"/>
        <dbReference type="Rhea" id="RHEA-COMP:18582"/>
        <dbReference type="ChEBI" id="CHEBI:15378"/>
        <dbReference type="ChEBI" id="CHEBI:16708"/>
        <dbReference type="ChEBI" id="CHEBI:57844"/>
        <dbReference type="ChEBI" id="CHEBI:59789"/>
        <dbReference type="ChEBI" id="CHEBI:82833"/>
        <dbReference type="ChEBI" id="CHEBI:194443"/>
        <dbReference type="EC" id="2.4.99.17"/>
    </reaction>
</comment>
<dbReference type="NCBIfam" id="TIGR00113">
    <property type="entry name" value="queA"/>
    <property type="match status" value="1"/>
</dbReference>
<dbReference type="InterPro" id="IPR042119">
    <property type="entry name" value="QueA_dom2"/>
</dbReference>
<dbReference type="Proteomes" id="UP000001844">
    <property type="component" value="Chromosome"/>
</dbReference>
<dbReference type="PANTHER" id="PTHR30307">
    <property type="entry name" value="S-ADENOSYLMETHIONINE:TRNA RIBOSYLTRANSFERASE-ISOMERASE"/>
    <property type="match status" value="1"/>
</dbReference>
<dbReference type="FunFam" id="3.40.1780.10:FF:000001">
    <property type="entry name" value="S-adenosylmethionine:tRNA ribosyltransferase-isomerase"/>
    <property type="match status" value="1"/>
</dbReference>
<sequence length="350" mass="38703">MLKFSVMQLSDFSYDLPERLIAQYPPERRGESRLLFLDGASGALRDQRFAELPALLSEGDLLVFNDTQVIPARLLGVKDSGGKVEVLIERILDQHRALAHVRASKPPRSGRRLVLEQSVEVEVGERVADLFELRFLDPRPLLQLLEAVGRMPLPPYIRRETTPIDRERYQTVYASRPGAVAAPTAGLHFNGPLLEQLQAQGVELGYVTLHVGAGTFQPVRVENIAEHRMHAEYVEVPEQVCAQVRETQRLGGRVVAVGTTTVRALETAAAGGAIAPYQGETEIFIFPGYRFRAVDALITNFHLPETTLLMLVCAFAGRDRVLAAYRHAVKEGYRFFSYGDAMLVTGAGAG</sequence>
<comment type="function">
    <text evidence="13">Transfers and isomerizes the ribose moiety from AdoMet to the 7-aminomethyl group of 7-deazaguanine (preQ1-tRNA) to give epoxyqueuosine (oQ-tRNA).</text>
</comment>
<dbReference type="GO" id="GO:0008616">
    <property type="term" value="P:tRNA queuosine(34) biosynthetic process"/>
    <property type="evidence" value="ECO:0007669"/>
    <property type="project" value="UniProtKB-UniRule"/>
</dbReference>
<dbReference type="Gene3D" id="2.40.10.240">
    <property type="entry name" value="QueA-like"/>
    <property type="match status" value="1"/>
</dbReference>
<name>D5C3R2_NITHN</name>
<evidence type="ECO:0000256" key="7">
    <source>
        <dbReference type="ARBA" id="ARBA00022785"/>
    </source>
</evidence>
<evidence type="ECO:0000256" key="12">
    <source>
        <dbReference type="ARBA" id="ARBA00076160"/>
    </source>
</evidence>
<dbReference type="STRING" id="472759.Nhal_1926"/>
<evidence type="ECO:0000256" key="2">
    <source>
        <dbReference type="ARBA" id="ARBA00004691"/>
    </source>
</evidence>
<comment type="pathway">
    <text evidence="2 13">tRNA modification; tRNA-queuosine biosynthesis.</text>
</comment>
<dbReference type="Pfam" id="PF02547">
    <property type="entry name" value="Queuosine_synth"/>
    <property type="match status" value="1"/>
</dbReference>
<dbReference type="KEGG" id="nhl:Nhal_1926"/>
<proteinExistence type="inferred from homology"/>
<dbReference type="NCBIfam" id="NF001140">
    <property type="entry name" value="PRK00147.1"/>
    <property type="match status" value="1"/>
</dbReference>
<evidence type="ECO:0000256" key="13">
    <source>
        <dbReference type="HAMAP-Rule" id="MF_00113"/>
    </source>
</evidence>
<comment type="similarity">
    <text evidence="9 13">Belongs to the QueA family.</text>
</comment>
<evidence type="ECO:0000313" key="14">
    <source>
        <dbReference type="EMBL" id="ADE15034.1"/>
    </source>
</evidence>
<comment type="subcellular location">
    <subcellularLocation>
        <location evidence="1 13">Cytoplasm</location>
    </subcellularLocation>
</comment>
<comment type="subunit">
    <text evidence="3 13">Monomer.</text>
</comment>
<accession>D5C3R2</accession>
<dbReference type="InterPro" id="IPR003699">
    <property type="entry name" value="QueA"/>
</dbReference>
<dbReference type="SUPFAM" id="SSF111337">
    <property type="entry name" value="QueA-like"/>
    <property type="match status" value="1"/>
</dbReference>
<evidence type="ECO:0000256" key="6">
    <source>
        <dbReference type="ARBA" id="ARBA00022691"/>
    </source>
</evidence>
<evidence type="ECO:0000256" key="4">
    <source>
        <dbReference type="ARBA" id="ARBA00022490"/>
    </source>
</evidence>
<keyword evidence="15" id="KW-1185">Reference proteome</keyword>
<dbReference type="HOGENOM" id="CLU_039110_1_0_6"/>
<evidence type="ECO:0000256" key="11">
    <source>
        <dbReference type="ARBA" id="ARBA00069325"/>
    </source>
</evidence>
<dbReference type="InterPro" id="IPR042118">
    <property type="entry name" value="QueA_dom1"/>
</dbReference>
<evidence type="ECO:0000256" key="10">
    <source>
        <dbReference type="ARBA" id="ARBA00066503"/>
    </source>
</evidence>